<feature type="region of interest" description="Disordered" evidence="1">
    <location>
        <begin position="134"/>
        <end position="154"/>
    </location>
</feature>
<dbReference type="SMART" id="SM00562">
    <property type="entry name" value="NDK"/>
    <property type="match status" value="1"/>
</dbReference>
<feature type="compositionally biased region" description="Low complexity" evidence="1">
    <location>
        <begin position="256"/>
        <end position="280"/>
    </location>
</feature>
<keyword evidence="4" id="KW-1185">Reference proteome</keyword>
<evidence type="ECO:0000259" key="2">
    <source>
        <dbReference type="SMART" id="SM00562"/>
    </source>
</evidence>
<dbReference type="InterPro" id="IPR036850">
    <property type="entry name" value="NDK-like_dom_sf"/>
</dbReference>
<proteinExistence type="predicted"/>
<dbReference type="EMBL" id="JAHBAY010000005">
    <property type="protein sequence ID" value="MBT0770038.1"/>
    <property type="molecule type" value="Genomic_DNA"/>
</dbReference>
<organism evidence="3 4">
    <name type="scientific">Kineosporia corallincola</name>
    <dbReference type="NCBI Taxonomy" id="2835133"/>
    <lineage>
        <taxon>Bacteria</taxon>
        <taxon>Bacillati</taxon>
        <taxon>Actinomycetota</taxon>
        <taxon>Actinomycetes</taxon>
        <taxon>Kineosporiales</taxon>
        <taxon>Kineosporiaceae</taxon>
        <taxon>Kineosporia</taxon>
    </lineage>
</organism>
<dbReference type="Proteomes" id="UP001197247">
    <property type="component" value="Unassembled WGS sequence"/>
</dbReference>
<dbReference type="Pfam" id="PF00334">
    <property type="entry name" value="NDK"/>
    <property type="match status" value="1"/>
</dbReference>
<evidence type="ECO:0000256" key="1">
    <source>
        <dbReference type="SAM" id="MobiDB-lite"/>
    </source>
</evidence>
<accession>A0ABS5TJ01</accession>
<dbReference type="SUPFAM" id="SSF54919">
    <property type="entry name" value="Nucleoside diphosphate kinase, NDK"/>
    <property type="match status" value="1"/>
</dbReference>
<protein>
    <recommendedName>
        <fullName evidence="2">Nucleoside diphosphate kinase-like domain-containing protein</fullName>
    </recommendedName>
</protein>
<dbReference type="RefSeq" id="WP_214156331.1">
    <property type="nucleotide sequence ID" value="NZ_JAHBAY010000005.1"/>
</dbReference>
<feature type="domain" description="Nucleoside diphosphate kinase-like" evidence="2">
    <location>
        <begin position="46"/>
        <end position="194"/>
    </location>
</feature>
<reference evidence="3 4" key="1">
    <citation type="submission" date="2021-05" db="EMBL/GenBank/DDBJ databases">
        <title>Kineosporia and Streptomyces sp. nov. two new marine actinobacteria isolated from Coral.</title>
        <authorList>
            <person name="Buangrab K."/>
            <person name="Sutthacheep M."/>
            <person name="Yeemin T."/>
            <person name="Harunari E."/>
            <person name="Igarashi Y."/>
            <person name="Kanchanasin P."/>
            <person name="Tanasupawat S."/>
            <person name="Phongsopitanun W."/>
        </authorList>
    </citation>
    <scope>NUCLEOTIDE SEQUENCE [LARGE SCALE GENOMIC DNA]</scope>
    <source>
        <strain evidence="3 4">J2-2</strain>
    </source>
</reference>
<dbReference type="InterPro" id="IPR034907">
    <property type="entry name" value="NDK-like_dom"/>
</dbReference>
<evidence type="ECO:0000313" key="4">
    <source>
        <dbReference type="Proteomes" id="UP001197247"/>
    </source>
</evidence>
<name>A0ABS5TJ01_9ACTN</name>
<sequence>MTAPRPATVREDELRRLSRSPRKVASYLGDPYVRAGLRELPPELVLPVTVAVLKPEAVAGRRLERALRALDVRGFDVVGAWRFRFGVMLIRELWRYQFTNATEDKVDLVDRILTSGDSLLLVLRDRTWTPAGPPAAARLSGVKGSADPRKRSGSEIRAELAGPSVLLNFVHSADEPADVVRELAMLESATGLPVLGAVRRPGRVPGARLRALAGELYEQCPPHDLDEDASWARLAGCPHEPLAAAAMVRQAARQAARQSARQAARQAARQSASQAASQVARRSDRQAASPVSGWPGQQEAWTRIRHLLRAPGPPGDVLWDVLTVAAATIELSVPGLSVALDTVGAAPWQVSAVIR</sequence>
<feature type="region of interest" description="Disordered" evidence="1">
    <location>
        <begin position="256"/>
        <end position="295"/>
    </location>
</feature>
<gene>
    <name evidence="3" type="ORF">KIH74_13955</name>
</gene>
<evidence type="ECO:0000313" key="3">
    <source>
        <dbReference type="EMBL" id="MBT0770038.1"/>
    </source>
</evidence>
<comment type="caution">
    <text evidence="3">The sequence shown here is derived from an EMBL/GenBank/DDBJ whole genome shotgun (WGS) entry which is preliminary data.</text>
</comment>
<dbReference type="Gene3D" id="3.30.70.141">
    <property type="entry name" value="Nucleoside diphosphate kinase-like domain"/>
    <property type="match status" value="1"/>
</dbReference>